<evidence type="ECO:0000313" key="1">
    <source>
        <dbReference type="EMBL" id="KAJ1948564.1"/>
    </source>
</evidence>
<sequence length="58" mass="5797">MGGDLPPPAPVPKLVSAAVWSILAVSRYRVPDICGLTSAPRISSLCSGGIKYGGAVGS</sequence>
<gene>
    <name evidence="1" type="ORF">FBU59_001536</name>
</gene>
<comment type="caution">
    <text evidence="1">The sequence shown here is derived from an EMBL/GenBank/DDBJ whole genome shotgun (WGS) entry which is preliminary data.</text>
</comment>
<accession>A0ACC1JDV0</accession>
<proteinExistence type="predicted"/>
<name>A0ACC1JDV0_9FUNG</name>
<keyword evidence="2" id="KW-1185">Reference proteome</keyword>
<organism evidence="1 2">
    <name type="scientific">Linderina macrospora</name>
    <dbReference type="NCBI Taxonomy" id="4868"/>
    <lineage>
        <taxon>Eukaryota</taxon>
        <taxon>Fungi</taxon>
        <taxon>Fungi incertae sedis</taxon>
        <taxon>Zoopagomycota</taxon>
        <taxon>Kickxellomycotina</taxon>
        <taxon>Kickxellomycetes</taxon>
        <taxon>Kickxellales</taxon>
        <taxon>Kickxellaceae</taxon>
        <taxon>Linderina</taxon>
    </lineage>
</organism>
<dbReference type="EMBL" id="JANBPW010000694">
    <property type="protein sequence ID" value="KAJ1948564.1"/>
    <property type="molecule type" value="Genomic_DNA"/>
</dbReference>
<reference evidence="1" key="1">
    <citation type="submission" date="2022-07" db="EMBL/GenBank/DDBJ databases">
        <title>Phylogenomic reconstructions and comparative analyses of Kickxellomycotina fungi.</title>
        <authorList>
            <person name="Reynolds N.K."/>
            <person name="Stajich J.E."/>
            <person name="Barry K."/>
            <person name="Grigoriev I.V."/>
            <person name="Crous P."/>
            <person name="Smith M.E."/>
        </authorList>
    </citation>
    <scope>NUCLEOTIDE SEQUENCE</scope>
    <source>
        <strain evidence="1">NRRL 5244</strain>
    </source>
</reference>
<evidence type="ECO:0000313" key="2">
    <source>
        <dbReference type="Proteomes" id="UP001150603"/>
    </source>
</evidence>
<protein>
    <submittedName>
        <fullName evidence="1">Uncharacterized protein</fullName>
    </submittedName>
</protein>
<dbReference type="Proteomes" id="UP001150603">
    <property type="component" value="Unassembled WGS sequence"/>
</dbReference>